<dbReference type="Gene3D" id="3.90.1150.170">
    <property type="match status" value="1"/>
</dbReference>
<accession>A0ABN7BF39</accession>
<keyword evidence="5 6" id="KW-0456">Lyase</keyword>
<dbReference type="CDD" id="cd06450">
    <property type="entry name" value="DOPA_deC_like"/>
    <property type="match status" value="1"/>
</dbReference>
<reference evidence="8 9" key="1">
    <citation type="submission" date="2023-09" db="EMBL/GenBank/DDBJ databases">
        <title>Nesidiocoris tenuis whole genome shotgun sequence.</title>
        <authorList>
            <person name="Shibata T."/>
            <person name="Shimoda M."/>
            <person name="Kobayashi T."/>
            <person name="Uehara T."/>
        </authorList>
    </citation>
    <scope>NUCLEOTIDE SEQUENCE [LARGE SCALE GENOMIC DNA]</scope>
    <source>
        <strain evidence="8 9">Japan</strain>
    </source>
</reference>
<evidence type="ECO:0000256" key="3">
    <source>
        <dbReference type="ARBA" id="ARBA00022793"/>
    </source>
</evidence>
<organism evidence="8 9">
    <name type="scientific">Nesidiocoris tenuis</name>
    <dbReference type="NCBI Taxonomy" id="355587"/>
    <lineage>
        <taxon>Eukaryota</taxon>
        <taxon>Metazoa</taxon>
        <taxon>Ecdysozoa</taxon>
        <taxon>Arthropoda</taxon>
        <taxon>Hexapoda</taxon>
        <taxon>Insecta</taxon>
        <taxon>Pterygota</taxon>
        <taxon>Neoptera</taxon>
        <taxon>Paraneoptera</taxon>
        <taxon>Hemiptera</taxon>
        <taxon>Heteroptera</taxon>
        <taxon>Panheteroptera</taxon>
        <taxon>Cimicomorpha</taxon>
        <taxon>Miridae</taxon>
        <taxon>Dicyphina</taxon>
        <taxon>Nesidiocoris</taxon>
    </lineage>
</organism>
<feature type="region of interest" description="Disordered" evidence="7">
    <location>
        <begin position="110"/>
        <end position="129"/>
    </location>
</feature>
<keyword evidence="9" id="KW-1185">Reference proteome</keyword>
<protein>
    <submittedName>
        <fullName evidence="8">Pyridoxal-dependent decarboxylase conserved domain</fullName>
    </submittedName>
</protein>
<dbReference type="Pfam" id="PF00282">
    <property type="entry name" value="Pyridoxal_deC"/>
    <property type="match status" value="1"/>
</dbReference>
<evidence type="ECO:0000256" key="6">
    <source>
        <dbReference type="RuleBase" id="RU000382"/>
    </source>
</evidence>
<gene>
    <name evidence="8" type="ORF">NTJ_15804</name>
</gene>
<evidence type="ECO:0000313" key="8">
    <source>
        <dbReference type="EMBL" id="BET02986.1"/>
    </source>
</evidence>
<dbReference type="Gene3D" id="3.40.640.10">
    <property type="entry name" value="Type I PLP-dependent aspartate aminotransferase-like (Major domain)"/>
    <property type="match status" value="1"/>
</dbReference>
<evidence type="ECO:0000256" key="5">
    <source>
        <dbReference type="ARBA" id="ARBA00023239"/>
    </source>
</evidence>
<name>A0ABN7BF39_9HEMI</name>
<dbReference type="PANTHER" id="PTHR45677:SF12">
    <property type="entry name" value="BLACK, ISOFORM A"/>
    <property type="match status" value="1"/>
</dbReference>
<dbReference type="SUPFAM" id="SSF53383">
    <property type="entry name" value="PLP-dependent transferases"/>
    <property type="match status" value="1"/>
</dbReference>
<feature type="region of interest" description="Disordered" evidence="7">
    <location>
        <begin position="39"/>
        <end position="58"/>
    </location>
</feature>
<proteinExistence type="inferred from homology"/>
<evidence type="ECO:0000256" key="2">
    <source>
        <dbReference type="ARBA" id="ARBA00009533"/>
    </source>
</evidence>
<evidence type="ECO:0000313" key="9">
    <source>
        <dbReference type="Proteomes" id="UP001307889"/>
    </source>
</evidence>
<dbReference type="InterPro" id="IPR015424">
    <property type="entry name" value="PyrdxlP-dep_Trfase"/>
</dbReference>
<sequence>MPGLANGSGTADATEGVTASIKTRESLVGCRRALDLQNISQREKMPASEASAERPRGGLDIGGINADGAAAKESFLSAPDKELHGQFLHRVQQMLLDHAFQGRRFNSKSAAGDNVVSEDSSGEGTHRETRVTRYVDPDRLREVIDMNLRKEPVSQEALLNLVRDTLKYSVKTGHPYFVNQLFSSLDPYALAGAWVTDSLNPSVYTYEVSPVLTLMEEAVLKEMRSIVGWSDGDGIFAPGGSIANGYAINCARFHKIPDVKTKGLHGLPRMVLFTSEDAHYSIKKLAAFEGLGSDNVVAVRTDARGKMDVLHLRELVKRAKDEGALPFMVSATSGTTVLGAYDPLEEIHDVCEQEGMWLHVDAAWGGGALVSKKYRHLLKGIEKADSVTWNPHKMLAAPQQCSTLLTKHKTILAECHSASAQYLFQKDKFYDTSFDTGDKHIQCGRRADVYKFWLMWKAKGTDGLEKHVNRLFENAEYFTEQIRHRPGFKLVLEEPECTNVTFWYIPPSLRGREDDPDYHRKLHRIAPLIKERMTREGTMLMTYQPINGLPNFFRLVLQNSSLTTDDMDFIVSEFERLGRNL</sequence>
<dbReference type="InterPro" id="IPR002129">
    <property type="entry name" value="PyrdxlP-dep_de-COase"/>
</dbReference>
<evidence type="ECO:0000256" key="4">
    <source>
        <dbReference type="ARBA" id="ARBA00022898"/>
    </source>
</evidence>
<dbReference type="EMBL" id="AP028923">
    <property type="protein sequence ID" value="BET02986.1"/>
    <property type="molecule type" value="Genomic_DNA"/>
</dbReference>
<dbReference type="InterPro" id="IPR015421">
    <property type="entry name" value="PyrdxlP-dep_Trfase_major"/>
</dbReference>
<keyword evidence="3" id="KW-0210">Decarboxylase</keyword>
<dbReference type="PANTHER" id="PTHR45677">
    <property type="entry name" value="GLUTAMATE DECARBOXYLASE-RELATED"/>
    <property type="match status" value="1"/>
</dbReference>
<comment type="similarity">
    <text evidence="2 6">Belongs to the group II decarboxylase family.</text>
</comment>
<evidence type="ECO:0000256" key="1">
    <source>
        <dbReference type="ARBA" id="ARBA00001933"/>
    </source>
</evidence>
<feature type="compositionally biased region" description="Basic and acidic residues" evidence="7">
    <location>
        <begin position="41"/>
        <end position="57"/>
    </location>
</feature>
<evidence type="ECO:0000256" key="7">
    <source>
        <dbReference type="SAM" id="MobiDB-lite"/>
    </source>
</evidence>
<comment type="cofactor">
    <cofactor evidence="1 6">
        <name>pyridoxal 5'-phosphate</name>
        <dbReference type="ChEBI" id="CHEBI:597326"/>
    </cofactor>
</comment>
<dbReference type="Proteomes" id="UP001307889">
    <property type="component" value="Chromosome 15"/>
</dbReference>
<keyword evidence="4 6" id="KW-0663">Pyridoxal phosphate</keyword>